<dbReference type="PROSITE" id="PS50853">
    <property type="entry name" value="FN3"/>
    <property type="match status" value="1"/>
</dbReference>
<evidence type="ECO:0000259" key="1">
    <source>
        <dbReference type="PROSITE" id="PS50853"/>
    </source>
</evidence>
<name>A0A8B6D1T1_MYTGA</name>
<dbReference type="Gene3D" id="2.60.40.10">
    <property type="entry name" value="Immunoglobulins"/>
    <property type="match status" value="1"/>
</dbReference>
<gene>
    <name evidence="2" type="ORF">MGAL_10B046935</name>
</gene>
<evidence type="ECO:0000313" key="2">
    <source>
        <dbReference type="EMBL" id="VDI12843.1"/>
    </source>
</evidence>
<dbReference type="CDD" id="cd00063">
    <property type="entry name" value="FN3"/>
    <property type="match status" value="1"/>
</dbReference>
<keyword evidence="3" id="KW-1185">Reference proteome</keyword>
<dbReference type="SUPFAM" id="SSF49265">
    <property type="entry name" value="Fibronectin type III"/>
    <property type="match status" value="1"/>
</dbReference>
<feature type="domain" description="Fibronectin type-III" evidence="1">
    <location>
        <begin position="163"/>
        <end position="256"/>
    </location>
</feature>
<dbReference type="InterPro" id="IPR036116">
    <property type="entry name" value="FN3_sf"/>
</dbReference>
<organism evidence="2 3">
    <name type="scientific">Mytilus galloprovincialis</name>
    <name type="common">Mediterranean mussel</name>
    <dbReference type="NCBI Taxonomy" id="29158"/>
    <lineage>
        <taxon>Eukaryota</taxon>
        <taxon>Metazoa</taxon>
        <taxon>Spiralia</taxon>
        <taxon>Lophotrochozoa</taxon>
        <taxon>Mollusca</taxon>
        <taxon>Bivalvia</taxon>
        <taxon>Autobranchia</taxon>
        <taxon>Pteriomorphia</taxon>
        <taxon>Mytilida</taxon>
        <taxon>Mytiloidea</taxon>
        <taxon>Mytilidae</taxon>
        <taxon>Mytilinae</taxon>
        <taxon>Mytilus</taxon>
    </lineage>
</organism>
<comment type="caution">
    <text evidence="2">The sequence shown here is derived from an EMBL/GenBank/DDBJ whole genome shotgun (WGS) entry which is preliminary data.</text>
</comment>
<protein>
    <recommendedName>
        <fullName evidence="1">Fibronectin type-III domain-containing protein</fullName>
    </recommendedName>
</protein>
<dbReference type="AlphaFoldDB" id="A0A8B6D1T1"/>
<evidence type="ECO:0000313" key="3">
    <source>
        <dbReference type="Proteomes" id="UP000596742"/>
    </source>
</evidence>
<dbReference type="InterPro" id="IPR013783">
    <property type="entry name" value="Ig-like_fold"/>
</dbReference>
<feature type="non-terminal residue" evidence="2">
    <location>
        <position position="1"/>
    </location>
</feature>
<proteinExistence type="predicted"/>
<reference evidence="2" key="1">
    <citation type="submission" date="2018-11" db="EMBL/GenBank/DDBJ databases">
        <authorList>
            <person name="Alioto T."/>
            <person name="Alioto T."/>
        </authorList>
    </citation>
    <scope>NUCLEOTIDE SEQUENCE</scope>
</reference>
<dbReference type="InterPro" id="IPR003961">
    <property type="entry name" value="FN3_dom"/>
</dbReference>
<sequence>MGTQLHRVIDVNKGETNTTIISEHPGSMYKLALVERTRNGLEHVIGLSFLRTSKLENTLFHDSDSVVPALRPPQNISILSSNNAFHISWDLLSTDFSDFKVVVSYFVYPFNGTWTDMNLESNITGHMVDTSNNRGSKYGITLFLRSQYGESTHTDIIDARSDKPTNPPDDINVITRDSAIVLSWKRPNDRPEVIQHYIVNYQIGSNSADHMIKTNPSQTFVNIDTAERQGQIFALKIASETNGGVGHFSKANFIRA</sequence>
<accession>A0A8B6D1T1</accession>
<dbReference type="Proteomes" id="UP000596742">
    <property type="component" value="Unassembled WGS sequence"/>
</dbReference>
<dbReference type="EMBL" id="UYJE01002679">
    <property type="protein sequence ID" value="VDI12843.1"/>
    <property type="molecule type" value="Genomic_DNA"/>
</dbReference>